<keyword evidence="10" id="KW-0812">Transmembrane</keyword>
<dbReference type="PROSITE" id="PS00107">
    <property type="entry name" value="PROTEIN_KINASE_ATP"/>
    <property type="match status" value="1"/>
</dbReference>
<dbReference type="EnsemblMetazoa" id="XM_038211187.1">
    <property type="protein sequence ID" value="XP_038067115.1"/>
    <property type="gene ID" value="LOC119737096"/>
</dbReference>
<evidence type="ECO:0000256" key="4">
    <source>
        <dbReference type="ARBA" id="ARBA00022777"/>
    </source>
</evidence>
<protein>
    <recommendedName>
        <fullName evidence="11">Protein kinase domain-containing protein</fullName>
    </recommendedName>
</protein>
<dbReference type="Pfam" id="PF07714">
    <property type="entry name" value="PK_Tyr_Ser-Thr"/>
    <property type="match status" value="1"/>
</dbReference>
<dbReference type="AlphaFoldDB" id="A0A914ATL1"/>
<dbReference type="FunFam" id="1.10.510.10:FF:000554">
    <property type="entry name" value="Predicted protein"/>
    <property type="match status" value="1"/>
</dbReference>
<dbReference type="InterPro" id="IPR008266">
    <property type="entry name" value="Tyr_kinase_AS"/>
</dbReference>
<evidence type="ECO:0000256" key="10">
    <source>
        <dbReference type="SAM" id="Phobius"/>
    </source>
</evidence>
<evidence type="ECO:0000313" key="12">
    <source>
        <dbReference type="EnsemblMetazoa" id="XP_038067112.1"/>
    </source>
</evidence>
<accession>A0A914ATL1</accession>
<evidence type="ECO:0000256" key="3">
    <source>
        <dbReference type="ARBA" id="ARBA00022741"/>
    </source>
</evidence>
<comment type="subcellular location">
    <subcellularLocation>
        <location evidence="1">Membrane</location>
        <topology evidence="1">Single-pass membrane protein</topology>
    </subcellularLocation>
</comment>
<evidence type="ECO:0000256" key="8">
    <source>
        <dbReference type="PROSITE-ProRule" id="PRU10141"/>
    </source>
</evidence>
<feature type="region of interest" description="Disordered" evidence="9">
    <location>
        <begin position="480"/>
        <end position="513"/>
    </location>
</feature>
<dbReference type="InterPro" id="IPR017441">
    <property type="entry name" value="Protein_kinase_ATP_BS"/>
</dbReference>
<keyword evidence="3 8" id="KW-0547">Nucleotide-binding</keyword>
<keyword evidence="10" id="KW-1133">Transmembrane helix</keyword>
<dbReference type="Gene3D" id="3.30.200.20">
    <property type="entry name" value="Phosphorylase Kinase, domain 1"/>
    <property type="match status" value="1"/>
</dbReference>
<dbReference type="GO" id="GO:0043235">
    <property type="term" value="C:receptor complex"/>
    <property type="evidence" value="ECO:0007669"/>
    <property type="project" value="TreeGrafter"/>
</dbReference>
<dbReference type="Gene3D" id="1.10.510.10">
    <property type="entry name" value="Transferase(Phosphotransferase) domain 1"/>
    <property type="match status" value="1"/>
</dbReference>
<dbReference type="OrthoDB" id="2431000at2759"/>
<dbReference type="GO" id="GO:0005886">
    <property type="term" value="C:plasma membrane"/>
    <property type="evidence" value="ECO:0007669"/>
    <property type="project" value="TreeGrafter"/>
</dbReference>
<keyword evidence="13" id="KW-1185">Reference proteome</keyword>
<proteinExistence type="predicted"/>
<dbReference type="GO" id="GO:0007399">
    <property type="term" value="P:nervous system development"/>
    <property type="evidence" value="ECO:0007669"/>
    <property type="project" value="TreeGrafter"/>
</dbReference>
<feature type="region of interest" description="Disordered" evidence="9">
    <location>
        <begin position="381"/>
        <end position="425"/>
    </location>
</feature>
<dbReference type="PRINTS" id="PR00109">
    <property type="entry name" value="TYRKINASE"/>
</dbReference>
<evidence type="ECO:0000256" key="1">
    <source>
        <dbReference type="ARBA" id="ARBA00004167"/>
    </source>
</evidence>
<dbReference type="EnsemblMetazoa" id="XM_038211184.1">
    <property type="protein sequence ID" value="XP_038067112.1"/>
    <property type="gene ID" value="LOC119737094"/>
</dbReference>
<dbReference type="GO" id="GO:0005524">
    <property type="term" value="F:ATP binding"/>
    <property type="evidence" value="ECO:0007669"/>
    <property type="project" value="UniProtKB-UniRule"/>
</dbReference>
<evidence type="ECO:0000256" key="2">
    <source>
        <dbReference type="ARBA" id="ARBA00022679"/>
    </source>
</evidence>
<dbReference type="InterPro" id="IPR020635">
    <property type="entry name" value="Tyr_kinase_cat_dom"/>
</dbReference>
<dbReference type="GO" id="GO:0004714">
    <property type="term" value="F:transmembrane receptor protein tyrosine kinase activity"/>
    <property type="evidence" value="ECO:0007669"/>
    <property type="project" value="UniProtKB-EC"/>
</dbReference>
<keyword evidence="5 8" id="KW-0067">ATP-binding</keyword>
<feature type="transmembrane region" description="Helical" evidence="10">
    <location>
        <begin position="6"/>
        <end position="30"/>
    </location>
</feature>
<feature type="compositionally biased region" description="Low complexity" evidence="9">
    <location>
        <begin position="381"/>
        <end position="391"/>
    </location>
</feature>
<feature type="binding site" evidence="8">
    <location>
        <position position="148"/>
    </location>
    <ligand>
        <name>ATP</name>
        <dbReference type="ChEBI" id="CHEBI:30616"/>
    </ligand>
</feature>
<dbReference type="PANTHER" id="PTHR24416:SF564">
    <property type="entry name" value="MACROPHAGE-STIMULATING PROTEIN RECEPTOR"/>
    <property type="match status" value="1"/>
</dbReference>
<dbReference type="SMART" id="SM00219">
    <property type="entry name" value="TyrKc"/>
    <property type="match status" value="1"/>
</dbReference>
<reference evidence="12" key="1">
    <citation type="submission" date="2022-11" db="UniProtKB">
        <authorList>
            <consortium name="EnsemblMetazoa"/>
        </authorList>
    </citation>
    <scope>IDENTIFICATION</scope>
</reference>
<dbReference type="PROSITE" id="PS50011">
    <property type="entry name" value="PROTEIN_KINASE_DOM"/>
    <property type="match status" value="1"/>
</dbReference>
<evidence type="ECO:0000259" key="11">
    <source>
        <dbReference type="PROSITE" id="PS50011"/>
    </source>
</evidence>
<dbReference type="GeneID" id="119737096"/>
<dbReference type="OMA" id="MASEPCG"/>
<dbReference type="SUPFAM" id="SSF56112">
    <property type="entry name" value="Protein kinase-like (PK-like)"/>
    <property type="match status" value="1"/>
</dbReference>
<dbReference type="Proteomes" id="UP000887568">
    <property type="component" value="Unplaced"/>
</dbReference>
<keyword evidence="4" id="KW-0418">Kinase</keyword>
<dbReference type="GeneID" id="119737094"/>
<dbReference type="PANTHER" id="PTHR24416">
    <property type="entry name" value="TYROSINE-PROTEIN KINASE RECEPTOR"/>
    <property type="match status" value="1"/>
</dbReference>
<dbReference type="RefSeq" id="XP_038067112.1">
    <property type="nucleotide sequence ID" value="XM_038211184.1"/>
</dbReference>
<feature type="compositionally biased region" description="Basic and acidic residues" evidence="9">
    <location>
        <begin position="401"/>
        <end position="411"/>
    </location>
</feature>
<dbReference type="PROSITE" id="PS00109">
    <property type="entry name" value="PROTEIN_KINASE_TYR"/>
    <property type="match status" value="1"/>
</dbReference>
<evidence type="ECO:0000256" key="6">
    <source>
        <dbReference type="ARBA" id="ARBA00023137"/>
    </source>
</evidence>
<dbReference type="InterPro" id="IPR050122">
    <property type="entry name" value="RTK"/>
</dbReference>
<dbReference type="RefSeq" id="XP_038067115.1">
    <property type="nucleotide sequence ID" value="XM_038211187.1"/>
</dbReference>
<dbReference type="InterPro" id="IPR001245">
    <property type="entry name" value="Ser-Thr/Tyr_kinase_cat_dom"/>
</dbReference>
<dbReference type="InterPro" id="IPR011009">
    <property type="entry name" value="Kinase-like_dom_sf"/>
</dbReference>
<evidence type="ECO:0000256" key="7">
    <source>
        <dbReference type="ARBA" id="ARBA00051243"/>
    </source>
</evidence>
<name>A0A914ATL1_PATMI</name>
<evidence type="ECO:0000256" key="5">
    <source>
        <dbReference type="ARBA" id="ARBA00022840"/>
    </source>
</evidence>
<evidence type="ECO:0000313" key="13">
    <source>
        <dbReference type="Proteomes" id="UP000887568"/>
    </source>
</evidence>
<keyword evidence="2" id="KW-0808">Transferase</keyword>
<comment type="catalytic activity">
    <reaction evidence="7">
        <text>L-tyrosyl-[protein] + ATP = O-phospho-L-tyrosyl-[protein] + ADP + H(+)</text>
        <dbReference type="Rhea" id="RHEA:10596"/>
        <dbReference type="Rhea" id="RHEA-COMP:10136"/>
        <dbReference type="Rhea" id="RHEA-COMP:20101"/>
        <dbReference type="ChEBI" id="CHEBI:15378"/>
        <dbReference type="ChEBI" id="CHEBI:30616"/>
        <dbReference type="ChEBI" id="CHEBI:46858"/>
        <dbReference type="ChEBI" id="CHEBI:61978"/>
        <dbReference type="ChEBI" id="CHEBI:456216"/>
        <dbReference type="EC" id="2.7.10.1"/>
    </reaction>
</comment>
<evidence type="ECO:0000256" key="9">
    <source>
        <dbReference type="SAM" id="MobiDB-lite"/>
    </source>
</evidence>
<feature type="domain" description="Protein kinase" evidence="11">
    <location>
        <begin position="114"/>
        <end position="378"/>
    </location>
</feature>
<dbReference type="GO" id="GO:0016477">
    <property type="term" value="P:cell migration"/>
    <property type="evidence" value="ECO:0007669"/>
    <property type="project" value="TreeGrafter"/>
</dbReference>
<dbReference type="InterPro" id="IPR000719">
    <property type="entry name" value="Prot_kinase_dom"/>
</dbReference>
<keyword evidence="10" id="KW-0472">Membrane</keyword>
<dbReference type="GO" id="GO:0007169">
    <property type="term" value="P:cell surface receptor protein tyrosine kinase signaling pathway"/>
    <property type="evidence" value="ECO:0007669"/>
    <property type="project" value="TreeGrafter"/>
</dbReference>
<organism evidence="12 13">
    <name type="scientific">Patiria miniata</name>
    <name type="common">Bat star</name>
    <name type="synonym">Asterina miniata</name>
    <dbReference type="NCBI Taxonomy" id="46514"/>
    <lineage>
        <taxon>Eukaryota</taxon>
        <taxon>Metazoa</taxon>
        <taxon>Echinodermata</taxon>
        <taxon>Eleutherozoa</taxon>
        <taxon>Asterozoa</taxon>
        <taxon>Asteroidea</taxon>
        <taxon>Valvatacea</taxon>
        <taxon>Valvatida</taxon>
        <taxon>Asterinidae</taxon>
        <taxon>Patiria</taxon>
    </lineage>
</organism>
<keyword evidence="6" id="KW-0829">Tyrosine-protein kinase</keyword>
<sequence length="513" mass="57544">MATDWLFVLAVYIFPPAAVCLLFLLIFLLVKYYRQTLRMKSYNEFLVLTQIRALYKEFIFESVDRSQLLSPAAIKKRSRIASQRRKRTARPSAIVLNENVSIVPDDLKIRFDQLSMGKVLGQGAFGRVYQAVLKDSSPSGTQSTVAVKTVQDTSDPYQIIKFLEEGLIMKTFDHPNVLGLLGLTFDPKEQPLIVIPFMANGDLKTFLTKQKQRVSNSQLIQFAYHVALGMEYLGRQRFVHRDLAARNCMVDDKLVAKIADFGLSRDLDESNYYTSGDKQAKLPIKWMAPESMERMKYSSKTDVWSYGVLLWEIFSRGKKPYPNINNKDIYPYLKEGGRMSPPKFCPTKISKIMQDCWKDSSKMRCTFGQIVEKLEDLIASEPGSFSSSSVPPICPRRPPRARVERAGRDADAEAGSEDDQKINDQTTELKHTYVNFGPRSISEGYGRALAAKTLGKACQEVGIGESTDRGSNLIPMETMESGEEGNMESNVAGDVEAGGNKDVKGGIANDGYE</sequence>
<dbReference type="CDD" id="cd00192">
    <property type="entry name" value="PTKc"/>
    <property type="match status" value="1"/>
</dbReference>